<evidence type="ECO:0008006" key="3">
    <source>
        <dbReference type="Google" id="ProtNLM"/>
    </source>
</evidence>
<reference evidence="1 2" key="1">
    <citation type="submission" date="2015-07" db="EMBL/GenBank/DDBJ databases">
        <authorList>
            <person name="Noorani M."/>
        </authorList>
    </citation>
    <scope>NUCLEOTIDE SEQUENCE [LARGE SCALE GENOMIC DNA]</scope>
    <source>
        <strain evidence="2">ATCC 25104 / DSM 625 / JCM 10724 / NBRC 103206 / NCIMB 11243 / YT-1</strain>
    </source>
</reference>
<name>A0A0M9ADV7_THEAQ</name>
<dbReference type="Gene3D" id="3.30.450.30">
    <property type="entry name" value="Dynein light chain 2a, cytoplasmic"/>
    <property type="match status" value="1"/>
</dbReference>
<evidence type="ECO:0000313" key="2">
    <source>
        <dbReference type="Proteomes" id="UP000037685"/>
    </source>
</evidence>
<organism evidence="1 2">
    <name type="scientific">Thermus aquaticus</name>
    <dbReference type="NCBI Taxonomy" id="271"/>
    <lineage>
        <taxon>Bacteria</taxon>
        <taxon>Thermotogati</taxon>
        <taxon>Deinococcota</taxon>
        <taxon>Deinococci</taxon>
        <taxon>Thermales</taxon>
        <taxon>Thermaceae</taxon>
        <taxon>Thermus</taxon>
    </lineage>
</organism>
<gene>
    <name evidence="1" type="ORF">BVI061214_01136</name>
</gene>
<protein>
    <recommendedName>
        <fullName evidence="3">Roadblock/LC7 domain protein</fullName>
    </recommendedName>
</protein>
<comment type="caution">
    <text evidence="1">The sequence shown here is derived from an EMBL/GenBank/DDBJ whole genome shotgun (WGS) entry which is preliminary data.</text>
</comment>
<proteinExistence type="predicted"/>
<sequence length="136" mass="14571">MLGSCPGLLDRQMEKRVEDLLQELLYRVEGAHAAAIGNLEGLLVEGVKRRRVDLEAAIAEHAALLRQARAAYASALGSPTLQELWVGASPVVGYARMLGKELFLLLLLSPEANLGQARLQAARVGSALGEVTGWLT</sequence>
<dbReference type="PATRIC" id="fig|271.14.peg.1210"/>
<dbReference type="Proteomes" id="UP000037685">
    <property type="component" value="Unassembled WGS sequence"/>
</dbReference>
<dbReference type="SUPFAM" id="SSF103196">
    <property type="entry name" value="Roadblock/LC7 domain"/>
    <property type="match status" value="1"/>
</dbReference>
<dbReference type="RefSeq" id="WP_248841731.1">
    <property type="nucleotide sequence ID" value="NZ_LHCI01000106.1"/>
</dbReference>
<dbReference type="AlphaFoldDB" id="A0A0M9ADV7"/>
<accession>A0A0M9ADV7</accession>
<evidence type="ECO:0000313" key="1">
    <source>
        <dbReference type="EMBL" id="KOX89952.1"/>
    </source>
</evidence>
<dbReference type="EMBL" id="LHCI01000106">
    <property type="protein sequence ID" value="KOX89952.1"/>
    <property type="molecule type" value="Genomic_DNA"/>
</dbReference>